<name>H0R539_9ACTN</name>
<dbReference type="SUPFAM" id="SSF48179">
    <property type="entry name" value="6-phosphogluconate dehydrogenase C-terminal domain-like"/>
    <property type="match status" value="1"/>
</dbReference>
<dbReference type="SUPFAM" id="SSF51735">
    <property type="entry name" value="NAD(P)-binding Rossmann-fold domains"/>
    <property type="match status" value="1"/>
</dbReference>
<dbReference type="Gene3D" id="1.10.3660.10">
    <property type="entry name" value="6-phosphogluconate dehydrogenase C-terminal like domain"/>
    <property type="match status" value="1"/>
</dbReference>
<dbReference type="GO" id="GO:0006571">
    <property type="term" value="P:tyrosine biosynthetic process"/>
    <property type="evidence" value="ECO:0007669"/>
    <property type="project" value="InterPro"/>
</dbReference>
<dbReference type="InterPro" id="IPR036291">
    <property type="entry name" value="NAD(P)-bd_dom_sf"/>
</dbReference>
<sequence>MSSDDPTRTAVCILGLGLIGGSLLRAMSVNGRNAFGYNRSATTVDAAIASGHDASTDLEATLRRAAELDAVIVLATPVTALRAVLPAVVEYAPNNLLTDVVSVKESVARLIAELHPEARYVGGHPMAGTSESGWEATVSTLFDGAMWMLTTEDDTNAADWLTVAAIALDAGSQVVPAAADSHDRAVAAISHLPHLTANATAVVGAGESELALSLAAGSFRDGTRVAGTAPALQRAMLEANSTALLNALSETIDRLTQARDELRERGTVEVLVDDGHRARQAYEHIATGARQPISGVTVGAPGWAQEMRRQAHRAKVWRG</sequence>
<dbReference type="AlphaFoldDB" id="H0R539"/>
<dbReference type="Gene3D" id="3.40.50.720">
    <property type="entry name" value="NAD(P)-binding Rossmann-like Domain"/>
    <property type="match status" value="1"/>
</dbReference>
<dbReference type="PANTHER" id="PTHR21363:SF0">
    <property type="entry name" value="PREPHENATE DEHYDROGENASE [NADP(+)]"/>
    <property type="match status" value="1"/>
</dbReference>
<dbReference type="GO" id="GO:0070403">
    <property type="term" value="F:NAD+ binding"/>
    <property type="evidence" value="ECO:0007669"/>
    <property type="project" value="InterPro"/>
</dbReference>
<keyword evidence="5" id="KW-1185">Reference proteome</keyword>
<keyword evidence="2" id="KW-0560">Oxidoreductase</keyword>
<gene>
    <name evidence="4" type="primary">tyrA</name>
    <name evidence="4" type="ORF">GOEFS_106_00870</name>
</gene>
<proteinExistence type="inferred from homology"/>
<dbReference type="InterPro" id="IPR046825">
    <property type="entry name" value="PDH_C"/>
</dbReference>
<dbReference type="InterPro" id="IPR003099">
    <property type="entry name" value="Prephen_DH"/>
</dbReference>
<reference evidence="4 5" key="1">
    <citation type="submission" date="2011-12" db="EMBL/GenBank/DDBJ databases">
        <title>Whole genome shotgun sequence of Gordonia effusa NBRC 100432.</title>
        <authorList>
            <person name="Yoshida I."/>
            <person name="Takarada H."/>
            <person name="Hosoyama A."/>
            <person name="Tsuchikane K."/>
            <person name="Katsumata H."/>
            <person name="Yamazaki S."/>
            <person name="Fujita N."/>
        </authorList>
    </citation>
    <scope>NUCLEOTIDE SEQUENCE [LARGE SCALE GENOMIC DNA]</scope>
    <source>
        <strain evidence="4 5">NBRC 100432</strain>
    </source>
</reference>
<dbReference type="InterPro" id="IPR008927">
    <property type="entry name" value="6-PGluconate_DH-like_C_sf"/>
</dbReference>
<evidence type="ECO:0000259" key="3">
    <source>
        <dbReference type="PROSITE" id="PS51176"/>
    </source>
</evidence>
<comment type="caution">
    <text evidence="4">The sequence shown here is derived from an EMBL/GenBank/DDBJ whole genome shotgun (WGS) entry which is preliminary data.</text>
</comment>
<dbReference type="eggNOG" id="COG0287">
    <property type="taxonomic scope" value="Bacteria"/>
</dbReference>
<dbReference type="STRING" id="1077974.GOEFS_106_00870"/>
<dbReference type="Pfam" id="PF20463">
    <property type="entry name" value="PDH_C"/>
    <property type="match status" value="1"/>
</dbReference>
<dbReference type="InterPro" id="IPR046826">
    <property type="entry name" value="PDH_N"/>
</dbReference>
<dbReference type="GO" id="GO:0008977">
    <property type="term" value="F:prephenate dehydrogenase (NAD+) activity"/>
    <property type="evidence" value="ECO:0007669"/>
    <property type="project" value="InterPro"/>
</dbReference>
<dbReference type="NCBIfam" id="NF005108">
    <property type="entry name" value="PRK06545.1-6"/>
    <property type="match status" value="1"/>
</dbReference>
<dbReference type="EMBL" id="BAEH01000106">
    <property type="protein sequence ID" value="GAB20190.1"/>
    <property type="molecule type" value="Genomic_DNA"/>
</dbReference>
<evidence type="ECO:0000313" key="5">
    <source>
        <dbReference type="Proteomes" id="UP000035034"/>
    </source>
</evidence>
<accession>H0R539</accession>
<dbReference type="PROSITE" id="PS51176">
    <property type="entry name" value="PDH_ADH"/>
    <property type="match status" value="1"/>
</dbReference>
<dbReference type="Proteomes" id="UP000035034">
    <property type="component" value="Unassembled WGS sequence"/>
</dbReference>
<feature type="domain" description="Prephenate/arogenate dehydrogenase" evidence="3">
    <location>
        <begin position="9"/>
        <end position="293"/>
    </location>
</feature>
<dbReference type="PANTHER" id="PTHR21363">
    <property type="entry name" value="PREPHENATE DEHYDROGENASE"/>
    <property type="match status" value="1"/>
</dbReference>
<evidence type="ECO:0000256" key="1">
    <source>
        <dbReference type="ARBA" id="ARBA00007964"/>
    </source>
</evidence>
<dbReference type="Pfam" id="PF02153">
    <property type="entry name" value="PDH_N"/>
    <property type="match status" value="1"/>
</dbReference>
<dbReference type="InterPro" id="IPR050812">
    <property type="entry name" value="Preph/Arog_dehydrog"/>
</dbReference>
<comment type="similarity">
    <text evidence="1">Belongs to the prephenate/arogenate dehydrogenase family.</text>
</comment>
<evidence type="ECO:0000313" key="4">
    <source>
        <dbReference type="EMBL" id="GAB20190.1"/>
    </source>
</evidence>
<evidence type="ECO:0000256" key="2">
    <source>
        <dbReference type="ARBA" id="ARBA00023002"/>
    </source>
</evidence>
<dbReference type="RefSeq" id="WP_007319525.1">
    <property type="nucleotide sequence ID" value="NZ_BAEH01000106.1"/>
</dbReference>
<protein>
    <submittedName>
        <fullName evidence="4">Prephenate dehydrogenase</fullName>
    </submittedName>
</protein>
<dbReference type="GO" id="GO:0004665">
    <property type="term" value="F:prephenate dehydrogenase (NADP+) activity"/>
    <property type="evidence" value="ECO:0007669"/>
    <property type="project" value="InterPro"/>
</dbReference>
<organism evidence="4 5">
    <name type="scientific">Gordonia effusa NBRC 100432</name>
    <dbReference type="NCBI Taxonomy" id="1077974"/>
    <lineage>
        <taxon>Bacteria</taxon>
        <taxon>Bacillati</taxon>
        <taxon>Actinomycetota</taxon>
        <taxon>Actinomycetes</taxon>
        <taxon>Mycobacteriales</taxon>
        <taxon>Gordoniaceae</taxon>
        <taxon>Gordonia</taxon>
    </lineage>
</organism>